<dbReference type="EMBL" id="CAQQ02107622">
    <property type="status" value="NOT_ANNOTATED_CDS"/>
    <property type="molecule type" value="Genomic_DNA"/>
</dbReference>
<dbReference type="AlphaFoldDB" id="T1GQ46"/>
<dbReference type="EMBL" id="CAQQ02107621">
    <property type="status" value="NOT_ANNOTATED_CDS"/>
    <property type="molecule type" value="Genomic_DNA"/>
</dbReference>
<reference evidence="5" key="1">
    <citation type="submission" date="2013-02" db="EMBL/GenBank/DDBJ databases">
        <authorList>
            <person name="Hughes D."/>
        </authorList>
    </citation>
    <scope>NUCLEOTIDE SEQUENCE</scope>
    <source>
        <strain>Durham</strain>
        <strain evidence="5">NC isolate 2 -- Noor lab</strain>
    </source>
</reference>
<dbReference type="GO" id="GO:0007189">
    <property type="term" value="P:adenylate cyclase-activating G protein-coupled receptor signaling pathway"/>
    <property type="evidence" value="ECO:0007669"/>
    <property type="project" value="TreeGrafter"/>
</dbReference>
<evidence type="ECO:0000256" key="2">
    <source>
        <dbReference type="ARBA" id="ARBA00023239"/>
    </source>
</evidence>
<dbReference type="GO" id="GO:0005886">
    <property type="term" value="C:plasma membrane"/>
    <property type="evidence" value="ECO:0007669"/>
    <property type="project" value="TreeGrafter"/>
</dbReference>
<evidence type="ECO:0000256" key="1">
    <source>
        <dbReference type="ARBA" id="ARBA00022741"/>
    </source>
</evidence>
<keyword evidence="3" id="KW-0812">Transmembrane</keyword>
<dbReference type="EMBL" id="CAQQ02107623">
    <property type="status" value="NOT_ANNOTATED_CDS"/>
    <property type="molecule type" value="Genomic_DNA"/>
</dbReference>
<evidence type="ECO:0000256" key="3">
    <source>
        <dbReference type="SAM" id="Phobius"/>
    </source>
</evidence>
<feature type="transmembrane region" description="Helical" evidence="3">
    <location>
        <begin position="6"/>
        <end position="26"/>
    </location>
</feature>
<dbReference type="GO" id="GO:0004016">
    <property type="term" value="F:adenylate cyclase activity"/>
    <property type="evidence" value="ECO:0007669"/>
    <property type="project" value="TreeGrafter"/>
</dbReference>
<dbReference type="PANTHER" id="PTHR45627:SF16">
    <property type="entry name" value="ADENYLATE CYCLASE"/>
    <property type="match status" value="1"/>
</dbReference>
<keyword evidence="2" id="KW-0456">Lyase</keyword>
<accession>T1GQ46</accession>
<organism evidence="4 5">
    <name type="scientific">Megaselia scalaris</name>
    <name type="common">Humpbacked fly</name>
    <name type="synonym">Phora scalaris</name>
    <dbReference type="NCBI Taxonomy" id="36166"/>
    <lineage>
        <taxon>Eukaryota</taxon>
        <taxon>Metazoa</taxon>
        <taxon>Ecdysozoa</taxon>
        <taxon>Arthropoda</taxon>
        <taxon>Hexapoda</taxon>
        <taxon>Insecta</taxon>
        <taxon>Pterygota</taxon>
        <taxon>Neoptera</taxon>
        <taxon>Endopterygota</taxon>
        <taxon>Diptera</taxon>
        <taxon>Brachycera</taxon>
        <taxon>Muscomorpha</taxon>
        <taxon>Platypezoidea</taxon>
        <taxon>Phoridae</taxon>
        <taxon>Megaseliini</taxon>
        <taxon>Megaselia</taxon>
    </lineage>
</organism>
<dbReference type="STRING" id="36166.T1GQ46"/>
<dbReference type="PANTHER" id="PTHR45627">
    <property type="entry name" value="ADENYLATE CYCLASE TYPE 1"/>
    <property type="match status" value="1"/>
</dbReference>
<dbReference type="Proteomes" id="UP000015102">
    <property type="component" value="Unassembled WGS sequence"/>
</dbReference>
<reference evidence="4" key="2">
    <citation type="submission" date="2015-06" db="UniProtKB">
        <authorList>
            <consortium name="EnsemblMetazoa"/>
        </authorList>
    </citation>
    <scope>IDENTIFICATION</scope>
</reference>
<evidence type="ECO:0000313" key="4">
    <source>
        <dbReference type="EnsemblMetazoa" id="MESCA005747-PA"/>
    </source>
</evidence>
<evidence type="ECO:0000313" key="5">
    <source>
        <dbReference type="Proteomes" id="UP000015102"/>
    </source>
</evidence>
<sequence>EEYEDVLLRFLTELILLGTFTTALIFHSHQTEATYRLDFIWKLQATEEKEDMEHLQAYNRKLLENILPVHVAEHFLSRDKNIDNGEF</sequence>
<protein>
    <submittedName>
        <fullName evidence="4">Uncharacterized protein</fullName>
    </submittedName>
</protein>
<keyword evidence="3" id="KW-1133">Transmembrane helix</keyword>
<name>T1GQ46_MEGSC</name>
<keyword evidence="5" id="KW-1185">Reference proteome</keyword>
<proteinExistence type="predicted"/>
<keyword evidence="1" id="KW-0547">Nucleotide-binding</keyword>
<dbReference type="HOGENOM" id="CLU_2489746_0_0_1"/>
<dbReference type="EnsemblMetazoa" id="MESCA005747-RA">
    <property type="protein sequence ID" value="MESCA005747-PA"/>
    <property type="gene ID" value="MESCA005747"/>
</dbReference>
<dbReference type="GO" id="GO:0000166">
    <property type="term" value="F:nucleotide binding"/>
    <property type="evidence" value="ECO:0007669"/>
    <property type="project" value="UniProtKB-KW"/>
</dbReference>
<keyword evidence="3" id="KW-0472">Membrane</keyword>